<reference evidence="1" key="2">
    <citation type="submission" date="2011-02" db="EMBL/GenBank/DDBJ databases">
        <authorList>
            <person name="MacLean D."/>
        </authorList>
    </citation>
    <scope>NUCLEOTIDE SEQUENCE</scope>
</reference>
<protein>
    <submittedName>
        <fullName evidence="1">AlNc14C207G8828 protein</fullName>
    </submittedName>
</protein>
<sequence length="66" mass="7596">MVSDASIFALQRKPIIVNDAQQDSEQRLLQSRTGQRPTQYYNTRDSMWISSFGHDSQYSQQSNADV</sequence>
<reference evidence="1" key="1">
    <citation type="journal article" date="2011" name="PLoS Biol.">
        <title>Gene gain and loss during evolution of obligate parasitism in the white rust pathogen of Arabidopsis thaliana.</title>
        <authorList>
            <person name="Kemen E."/>
            <person name="Gardiner A."/>
            <person name="Schultz-Larsen T."/>
            <person name="Kemen A.C."/>
            <person name="Balmuth A.L."/>
            <person name="Robert-Seilaniantz A."/>
            <person name="Bailey K."/>
            <person name="Holub E."/>
            <person name="Studholme D.J."/>
            <person name="Maclean D."/>
            <person name="Jones J.D."/>
        </authorList>
    </citation>
    <scope>NUCLEOTIDE SEQUENCE</scope>
</reference>
<evidence type="ECO:0000313" key="1">
    <source>
        <dbReference type="EMBL" id="CCA23780.1"/>
    </source>
</evidence>
<name>F0WR20_9STRA</name>
<dbReference type="EMBL" id="FR824252">
    <property type="protein sequence ID" value="CCA23780.1"/>
    <property type="molecule type" value="Genomic_DNA"/>
</dbReference>
<gene>
    <name evidence="1" type="primary">AlNc14C207G8828</name>
    <name evidence="1" type="ORF">ALNC14_099240</name>
</gene>
<organism evidence="1">
    <name type="scientific">Albugo laibachii Nc14</name>
    <dbReference type="NCBI Taxonomy" id="890382"/>
    <lineage>
        <taxon>Eukaryota</taxon>
        <taxon>Sar</taxon>
        <taxon>Stramenopiles</taxon>
        <taxon>Oomycota</taxon>
        <taxon>Peronosporomycetes</taxon>
        <taxon>Albuginales</taxon>
        <taxon>Albuginaceae</taxon>
        <taxon>Albugo</taxon>
    </lineage>
</organism>
<dbReference type="AlphaFoldDB" id="F0WR20"/>
<proteinExistence type="predicted"/>
<accession>F0WR20</accession>
<dbReference type="HOGENOM" id="CLU_2836544_0_0_1"/>